<dbReference type="EMBL" id="LT629742">
    <property type="protein sequence ID" value="SDS77102.1"/>
    <property type="molecule type" value="Genomic_DNA"/>
</dbReference>
<dbReference type="InterPro" id="IPR043702">
    <property type="entry name" value="Lipid_II_synth_GatD"/>
</dbReference>
<dbReference type="AlphaFoldDB" id="A0A1H1UX57"/>
<dbReference type="Proteomes" id="UP000181956">
    <property type="component" value="Chromosome I"/>
</dbReference>
<evidence type="ECO:0000313" key="4">
    <source>
        <dbReference type="EMBL" id="SDS77102.1"/>
    </source>
</evidence>
<feature type="domain" description="CobB/CobQ-like glutamine amidotransferase" evidence="3">
    <location>
        <begin position="38"/>
        <end position="201"/>
    </location>
</feature>
<dbReference type="PROSITE" id="PS51274">
    <property type="entry name" value="GATASE_COBBQ"/>
    <property type="match status" value="1"/>
</dbReference>
<evidence type="ECO:0000256" key="1">
    <source>
        <dbReference type="ARBA" id="ARBA00022962"/>
    </source>
</evidence>
<dbReference type="HAMAP" id="MF_02213">
    <property type="entry name" value="Lipid_II_synth_GatD"/>
    <property type="match status" value="1"/>
</dbReference>
<dbReference type="GO" id="GO:0008360">
    <property type="term" value="P:regulation of cell shape"/>
    <property type="evidence" value="ECO:0007669"/>
    <property type="project" value="UniProtKB-KW"/>
</dbReference>
<dbReference type="UniPathway" id="UPA00219"/>
<dbReference type="PANTHER" id="PTHR21343:SF9">
    <property type="entry name" value="LIPID II ISOGLUTAMINYL SYNTHASE (GLUTAMINE-HYDROLYZING) SUBUNIT GATD"/>
    <property type="match status" value="1"/>
</dbReference>
<comment type="catalytic activity">
    <reaction evidence="2">
        <text>L-glutamine + H2O = L-glutamate + NH4(+)</text>
        <dbReference type="Rhea" id="RHEA:15889"/>
        <dbReference type="ChEBI" id="CHEBI:15377"/>
        <dbReference type="ChEBI" id="CHEBI:28938"/>
        <dbReference type="ChEBI" id="CHEBI:29985"/>
        <dbReference type="ChEBI" id="CHEBI:58359"/>
        <dbReference type="EC" id="3.5.1.2"/>
    </reaction>
</comment>
<dbReference type="GO" id="GO:0004359">
    <property type="term" value="F:glutaminase activity"/>
    <property type="evidence" value="ECO:0007669"/>
    <property type="project" value="UniProtKB-UniRule"/>
</dbReference>
<comment type="similarity">
    <text evidence="2">Belongs to the CobB/CobQ family. GatD subfamily.</text>
</comment>
<dbReference type="InterPro" id="IPR011698">
    <property type="entry name" value="GATase_3"/>
</dbReference>
<comment type="catalytic activity">
    <reaction evidence="2">
        <text>beta-D-GlcNAc-(1-&gt;4)-Mur2Ac(oyl-L-Ala-gamma-D-Glu-L-Lys-D-Ala-D-Ala)-di-trans,octa-cis-undecaprenyl diphosphate + L-glutamine + ATP + H2O = beta-D-GlcNAc-(1-&gt;4)-Mur2Ac(oyl-L-Ala-D-isoglutaminyl-L-Lys-D-Ala-D-Ala)-di-trans,octa-cis-undecaprenyl diphosphate + L-glutamate + ADP + phosphate + H(+)</text>
        <dbReference type="Rhea" id="RHEA:57928"/>
        <dbReference type="ChEBI" id="CHEBI:15377"/>
        <dbReference type="ChEBI" id="CHEBI:15378"/>
        <dbReference type="ChEBI" id="CHEBI:29985"/>
        <dbReference type="ChEBI" id="CHEBI:30616"/>
        <dbReference type="ChEBI" id="CHEBI:43474"/>
        <dbReference type="ChEBI" id="CHEBI:58359"/>
        <dbReference type="ChEBI" id="CHEBI:60033"/>
        <dbReference type="ChEBI" id="CHEBI:62233"/>
        <dbReference type="ChEBI" id="CHEBI:456216"/>
        <dbReference type="EC" id="6.3.5.13"/>
    </reaction>
</comment>
<feature type="active site" evidence="2">
    <location>
        <position position="194"/>
    </location>
</feature>
<keyword evidence="2" id="KW-0133">Cell shape</keyword>
<keyword evidence="1 2" id="KW-0315">Glutamine amidotransferase</keyword>
<sequence length="249" mass="26409">MSDELTIVTLFPSLLNSNGDAENARVLARRAEWAGVSARVVAVEDASELPDHVDAVVIGSGSDNELEAARDKLRTLLSELRRWGTEGVPILAVGTGWELLSHGIELAGANGGPVRAIEGIGILPGRAVPRESRVTDDLVVKSKFGRLVGFENHARDYNHAEASPLGRVLSGSGNGRGSGQEGVVMGDVFGTHLHGPVLAKNPGLADELLGRMFRRAGLDYQRGERAASVDEIARAARNQIAVRLGLESE</sequence>
<keyword evidence="5" id="KW-1185">Reference proteome</keyword>
<proteinExistence type="inferred from homology"/>
<dbReference type="Pfam" id="PF07685">
    <property type="entry name" value="GATase_3"/>
    <property type="match status" value="1"/>
</dbReference>
<gene>
    <name evidence="2" type="primary">gatD</name>
    <name evidence="4" type="ORF">SAMN04489834_2115</name>
</gene>
<dbReference type="GO" id="GO:0071555">
    <property type="term" value="P:cell wall organization"/>
    <property type="evidence" value="ECO:0007669"/>
    <property type="project" value="UniProtKB-KW"/>
</dbReference>
<name>A0A1H1UX57_9MICO</name>
<organism evidence="4 5">
    <name type="scientific">Microterricola viridarii</name>
    <dbReference type="NCBI Taxonomy" id="412690"/>
    <lineage>
        <taxon>Bacteria</taxon>
        <taxon>Bacillati</taxon>
        <taxon>Actinomycetota</taxon>
        <taxon>Actinomycetes</taxon>
        <taxon>Micrococcales</taxon>
        <taxon>Microbacteriaceae</taxon>
        <taxon>Microterricola</taxon>
    </lineage>
</organism>
<dbReference type="EC" id="6.3.5.13" evidence="2"/>
<keyword evidence="2" id="KW-0961">Cell wall biogenesis/degradation</keyword>
<dbReference type="OrthoDB" id="9782045at2"/>
<dbReference type="Gene3D" id="3.40.50.880">
    <property type="match status" value="1"/>
</dbReference>
<dbReference type="PANTHER" id="PTHR21343">
    <property type="entry name" value="DETHIOBIOTIN SYNTHETASE"/>
    <property type="match status" value="1"/>
</dbReference>
<dbReference type="SUPFAM" id="SSF52317">
    <property type="entry name" value="Class I glutamine amidotransferase-like"/>
    <property type="match status" value="1"/>
</dbReference>
<dbReference type="InterPro" id="IPR029062">
    <property type="entry name" value="Class_I_gatase-like"/>
</dbReference>
<protein>
    <recommendedName>
        <fullName evidence="2">Lipid II isoglutaminyl synthase (glutamine-hydrolyzing) subunit GatD</fullName>
        <ecNumber evidence="2">6.3.5.13</ecNumber>
    </recommendedName>
    <alternativeName>
        <fullName evidence="2">Lipid II isoglutaminyl synthase glutaminase subunit</fullName>
        <ecNumber evidence="2">3.5.1.2</ecNumber>
    </alternativeName>
</protein>
<keyword evidence="2" id="KW-0378">Hydrolase</keyword>
<keyword evidence="2" id="KW-0436">Ligase</keyword>
<accession>A0A1H1UX57</accession>
<evidence type="ECO:0000259" key="3">
    <source>
        <dbReference type="Pfam" id="PF07685"/>
    </source>
</evidence>
<comment type="caution">
    <text evidence="2">Lacks conserved residue(s) required for the propagation of feature annotation.</text>
</comment>
<dbReference type="GO" id="GO:0140282">
    <property type="term" value="F:carbon-nitrogen ligase activity on lipid II"/>
    <property type="evidence" value="ECO:0007669"/>
    <property type="project" value="UniProtKB-UniRule"/>
</dbReference>
<comment type="subunit">
    <text evidence="2">Forms a heterodimer with MurT.</text>
</comment>
<reference evidence="5" key="1">
    <citation type="submission" date="2016-10" db="EMBL/GenBank/DDBJ databases">
        <authorList>
            <person name="Varghese N."/>
            <person name="Submissions S."/>
        </authorList>
    </citation>
    <scope>NUCLEOTIDE SEQUENCE [LARGE SCALE GENOMIC DNA]</scope>
    <source>
        <strain evidence="5">DSM 21772</strain>
    </source>
</reference>
<dbReference type="RefSeq" id="WP_083364002.1">
    <property type="nucleotide sequence ID" value="NZ_LT629742.1"/>
</dbReference>
<evidence type="ECO:0000256" key="2">
    <source>
        <dbReference type="HAMAP-Rule" id="MF_02213"/>
    </source>
</evidence>
<evidence type="ECO:0000313" key="5">
    <source>
        <dbReference type="Proteomes" id="UP000181956"/>
    </source>
</evidence>
<comment type="function">
    <text evidence="2">The lipid II isoglutaminyl synthase complex catalyzes the formation of alpha-D-isoglutamine in the cell wall lipid II stem peptide. The GatD subunit catalyzes the hydrolysis of glutamine to glutamate and ammonia. The resulting ammonia molecule is channeled to the active site of MurT.</text>
</comment>
<comment type="pathway">
    <text evidence="2">Cell wall biogenesis; peptidoglycan biosynthesis.</text>
</comment>
<dbReference type="STRING" id="412690.SAMN04489834_2115"/>
<feature type="binding site" evidence="2">
    <location>
        <position position="133"/>
    </location>
    <ligand>
        <name>substrate</name>
    </ligand>
</feature>
<dbReference type="GO" id="GO:0009252">
    <property type="term" value="P:peptidoglycan biosynthetic process"/>
    <property type="evidence" value="ECO:0007669"/>
    <property type="project" value="UniProtKB-UniRule"/>
</dbReference>
<keyword evidence="2" id="KW-0573">Peptidoglycan synthesis</keyword>
<dbReference type="EC" id="3.5.1.2" evidence="2"/>